<dbReference type="InterPro" id="IPR047669">
    <property type="entry name" value="MtrAB_MtrB"/>
</dbReference>
<dbReference type="InterPro" id="IPR003594">
    <property type="entry name" value="HATPase_dom"/>
</dbReference>
<dbReference type="InterPro" id="IPR003661">
    <property type="entry name" value="HisK_dim/P_dom"/>
</dbReference>
<keyword evidence="8 13" id="KW-1133">Transmembrane helix</keyword>
<accession>A0ABT2H4R4</accession>
<dbReference type="PROSITE" id="PS50885">
    <property type="entry name" value="HAMP"/>
    <property type="match status" value="1"/>
</dbReference>
<dbReference type="NCBIfam" id="NF040691">
    <property type="entry name" value="MtrAB_MtrB"/>
    <property type="match status" value="1"/>
</dbReference>
<dbReference type="Pfam" id="PF00672">
    <property type="entry name" value="HAMP"/>
    <property type="match status" value="1"/>
</dbReference>
<evidence type="ECO:0000256" key="11">
    <source>
        <dbReference type="ARBA" id="ARBA00035305"/>
    </source>
</evidence>
<dbReference type="PROSITE" id="PS50109">
    <property type="entry name" value="HIS_KIN"/>
    <property type="match status" value="1"/>
</dbReference>
<dbReference type="SUPFAM" id="SSF47384">
    <property type="entry name" value="Homodimeric domain of signal transducing histidine kinase"/>
    <property type="match status" value="1"/>
</dbReference>
<keyword evidence="7 16" id="KW-0418">Kinase</keyword>
<evidence type="ECO:0000256" key="5">
    <source>
        <dbReference type="ARBA" id="ARBA00022679"/>
    </source>
</evidence>
<dbReference type="GO" id="GO:0016301">
    <property type="term" value="F:kinase activity"/>
    <property type="evidence" value="ECO:0007669"/>
    <property type="project" value="UniProtKB-KW"/>
</dbReference>
<dbReference type="SMART" id="SM00304">
    <property type="entry name" value="HAMP"/>
    <property type="match status" value="1"/>
</dbReference>
<keyword evidence="9" id="KW-0902">Two-component regulatory system</keyword>
<evidence type="ECO:0000256" key="4">
    <source>
        <dbReference type="ARBA" id="ARBA00022553"/>
    </source>
</evidence>
<feature type="compositionally biased region" description="Basic and acidic residues" evidence="12">
    <location>
        <begin position="597"/>
        <end position="611"/>
    </location>
</feature>
<dbReference type="CDD" id="cd06225">
    <property type="entry name" value="HAMP"/>
    <property type="match status" value="1"/>
</dbReference>
<reference evidence="16" key="1">
    <citation type="submission" date="2022-08" db="EMBL/GenBank/DDBJ databases">
        <authorList>
            <person name="Deng Y."/>
            <person name="Han X.-F."/>
            <person name="Zhang Y.-Q."/>
        </authorList>
    </citation>
    <scope>NUCLEOTIDE SEQUENCE</scope>
    <source>
        <strain evidence="16">CPCC 203386</strain>
    </source>
</reference>
<dbReference type="SMART" id="SM00387">
    <property type="entry name" value="HATPase_c"/>
    <property type="match status" value="1"/>
</dbReference>
<sequence length="624" mass="66541">MTDSPGIRRSRLGPTVLRNTRNVRTWPRQIARAWRRSLQFRTIVITVALSAIAVVATGTYMSVSIGNDLFQSRLNQVLVESKNAATAAQTIFDSSDASGEASTISLLSSAKSAIIASSSSRLIALYATPGETTDATTVLSFASPELATSGVITDELQQQVADDPDGVEQYWQSVPLDNESGGTDPGIIVGSPLTIPGAGDFELYIGYNLAEAEQTLVFVQQTLWLGGLALVILIGLVAWVIVRLVVQPIRMAAETSEKLAAGQLEVRIPERGEDVISTLARSFNGMADSMQSQITQLADLSLVQQRFVSDVSHELRTPLTTIRLAGDVLYDQRDTFPPATGRTAELLHTQIERFEALLGDLLEISRFDAGSAHLDTEPTNLVRLAEDAIDQMQSLAEQAGSDLRLVAPGGYFEAEVDGRRIRRIVRNLLGNAIEHGEGKPIVVSVDSDERSVALSVRDYGSGMTDDEAGRVFDRFWRADPSRKRTIGGTGLGLAISLEDATLHGGALDLWSKKGGGTCFRLTLPRVQGRQIGESPLPLEPADAFGEAPAVAELRPPAGATGPITPIAPVTAAAAAAASGRATETRPAERQPALPEPARPEAARPEPARSEAARPQPAESGADHA</sequence>
<evidence type="ECO:0000256" key="12">
    <source>
        <dbReference type="SAM" id="MobiDB-lite"/>
    </source>
</evidence>
<proteinExistence type="predicted"/>
<keyword evidence="10 13" id="KW-0472">Membrane</keyword>
<comment type="caution">
    <text evidence="16">The sequence shown here is derived from an EMBL/GenBank/DDBJ whole genome shotgun (WGS) entry which is preliminary data.</text>
</comment>
<dbReference type="PRINTS" id="PR00344">
    <property type="entry name" value="BCTRLSENSOR"/>
</dbReference>
<dbReference type="Pfam" id="PF00512">
    <property type="entry name" value="HisKA"/>
    <property type="match status" value="1"/>
</dbReference>
<comment type="catalytic activity">
    <reaction evidence="1">
        <text>ATP + protein L-histidine = ADP + protein N-phospho-L-histidine.</text>
        <dbReference type="EC" id="2.7.13.3"/>
    </reaction>
</comment>
<dbReference type="PANTHER" id="PTHR45436">
    <property type="entry name" value="SENSOR HISTIDINE KINASE YKOH"/>
    <property type="match status" value="1"/>
</dbReference>
<dbReference type="InterPro" id="IPR005467">
    <property type="entry name" value="His_kinase_dom"/>
</dbReference>
<dbReference type="CDD" id="cd00075">
    <property type="entry name" value="HATPase"/>
    <property type="match status" value="1"/>
</dbReference>
<dbReference type="Gene3D" id="3.30.565.10">
    <property type="entry name" value="Histidine kinase-like ATPase, C-terminal domain"/>
    <property type="match status" value="1"/>
</dbReference>
<evidence type="ECO:0000256" key="2">
    <source>
        <dbReference type="ARBA" id="ARBA00004236"/>
    </source>
</evidence>
<evidence type="ECO:0000256" key="13">
    <source>
        <dbReference type="SAM" id="Phobius"/>
    </source>
</evidence>
<dbReference type="Gene3D" id="1.10.287.130">
    <property type="match status" value="1"/>
</dbReference>
<keyword evidence="17" id="KW-1185">Reference proteome</keyword>
<keyword evidence="6 13" id="KW-0812">Transmembrane</keyword>
<feature type="transmembrane region" description="Helical" evidence="13">
    <location>
        <begin position="42"/>
        <end position="63"/>
    </location>
</feature>
<evidence type="ECO:0000259" key="14">
    <source>
        <dbReference type="PROSITE" id="PS50109"/>
    </source>
</evidence>
<dbReference type="SUPFAM" id="SSF55874">
    <property type="entry name" value="ATPase domain of HSP90 chaperone/DNA topoisomerase II/histidine kinase"/>
    <property type="match status" value="1"/>
</dbReference>
<dbReference type="RefSeq" id="WP_259539847.1">
    <property type="nucleotide sequence ID" value="NZ_JANLCJ010000005.1"/>
</dbReference>
<dbReference type="SMART" id="SM00388">
    <property type="entry name" value="HisKA"/>
    <property type="match status" value="1"/>
</dbReference>
<evidence type="ECO:0000256" key="9">
    <source>
        <dbReference type="ARBA" id="ARBA00023012"/>
    </source>
</evidence>
<dbReference type="InterPro" id="IPR003660">
    <property type="entry name" value="HAMP_dom"/>
</dbReference>
<feature type="transmembrane region" description="Helical" evidence="13">
    <location>
        <begin position="223"/>
        <end position="246"/>
    </location>
</feature>
<feature type="domain" description="Histidine kinase" evidence="14">
    <location>
        <begin position="310"/>
        <end position="527"/>
    </location>
</feature>
<evidence type="ECO:0000313" key="16">
    <source>
        <dbReference type="EMBL" id="MCS5734935.1"/>
    </source>
</evidence>
<evidence type="ECO:0000256" key="6">
    <source>
        <dbReference type="ARBA" id="ARBA00022692"/>
    </source>
</evidence>
<organism evidence="16 17">
    <name type="scientific">Herbiconiux daphne</name>
    <dbReference type="NCBI Taxonomy" id="2970914"/>
    <lineage>
        <taxon>Bacteria</taxon>
        <taxon>Bacillati</taxon>
        <taxon>Actinomycetota</taxon>
        <taxon>Actinomycetes</taxon>
        <taxon>Micrococcales</taxon>
        <taxon>Microbacteriaceae</taxon>
        <taxon>Herbiconiux</taxon>
    </lineage>
</organism>
<evidence type="ECO:0000313" key="17">
    <source>
        <dbReference type="Proteomes" id="UP001165586"/>
    </source>
</evidence>
<feature type="domain" description="HAMP" evidence="15">
    <location>
        <begin position="243"/>
        <end position="295"/>
    </location>
</feature>
<evidence type="ECO:0000256" key="1">
    <source>
        <dbReference type="ARBA" id="ARBA00000085"/>
    </source>
</evidence>
<gene>
    <name evidence="16" type="primary">mtrB</name>
    <name evidence="16" type="ORF">N1032_14410</name>
</gene>
<dbReference type="InterPro" id="IPR036890">
    <property type="entry name" value="HATPase_C_sf"/>
</dbReference>
<dbReference type="InterPro" id="IPR050428">
    <property type="entry name" value="TCS_sensor_his_kinase"/>
</dbReference>
<dbReference type="Gene3D" id="6.10.340.10">
    <property type="match status" value="1"/>
</dbReference>
<dbReference type="EC" id="2.7.13.3" evidence="3"/>
<dbReference type="SUPFAM" id="SSF158472">
    <property type="entry name" value="HAMP domain-like"/>
    <property type="match status" value="1"/>
</dbReference>
<keyword evidence="5" id="KW-0808">Transferase</keyword>
<keyword evidence="4" id="KW-0597">Phosphoprotein</keyword>
<feature type="region of interest" description="Disordered" evidence="12">
    <location>
        <begin position="571"/>
        <end position="624"/>
    </location>
</feature>
<dbReference type="CDD" id="cd00082">
    <property type="entry name" value="HisKA"/>
    <property type="match status" value="1"/>
</dbReference>
<protein>
    <recommendedName>
        <fullName evidence="11">Sensor histidine kinase MtrB</fullName>
        <ecNumber evidence="3">2.7.13.3</ecNumber>
    </recommendedName>
</protein>
<name>A0ABT2H4R4_9MICO</name>
<evidence type="ECO:0000256" key="8">
    <source>
        <dbReference type="ARBA" id="ARBA00022989"/>
    </source>
</evidence>
<dbReference type="PANTHER" id="PTHR45436:SF5">
    <property type="entry name" value="SENSOR HISTIDINE KINASE TRCS"/>
    <property type="match status" value="1"/>
</dbReference>
<evidence type="ECO:0000259" key="15">
    <source>
        <dbReference type="PROSITE" id="PS50885"/>
    </source>
</evidence>
<dbReference type="Proteomes" id="UP001165586">
    <property type="component" value="Unassembled WGS sequence"/>
</dbReference>
<dbReference type="Pfam" id="PF02518">
    <property type="entry name" value="HATPase_c"/>
    <property type="match status" value="1"/>
</dbReference>
<evidence type="ECO:0000256" key="10">
    <source>
        <dbReference type="ARBA" id="ARBA00023136"/>
    </source>
</evidence>
<dbReference type="InterPro" id="IPR036097">
    <property type="entry name" value="HisK_dim/P_sf"/>
</dbReference>
<evidence type="ECO:0000256" key="3">
    <source>
        <dbReference type="ARBA" id="ARBA00012438"/>
    </source>
</evidence>
<comment type="subcellular location">
    <subcellularLocation>
        <location evidence="2">Cell membrane</location>
    </subcellularLocation>
</comment>
<evidence type="ECO:0000256" key="7">
    <source>
        <dbReference type="ARBA" id="ARBA00022777"/>
    </source>
</evidence>
<dbReference type="InterPro" id="IPR004358">
    <property type="entry name" value="Sig_transdc_His_kin-like_C"/>
</dbReference>
<dbReference type="EMBL" id="JANLCJ010000005">
    <property type="protein sequence ID" value="MCS5734935.1"/>
    <property type="molecule type" value="Genomic_DNA"/>
</dbReference>